<comment type="cofactor">
    <cofactor evidence="1">
        <name>heme</name>
        <dbReference type="ChEBI" id="CHEBI:30413"/>
    </cofactor>
</comment>
<proteinExistence type="predicted"/>
<dbReference type="EMBL" id="ML977694">
    <property type="protein sequence ID" value="KAF1993622.1"/>
    <property type="molecule type" value="Genomic_DNA"/>
</dbReference>
<dbReference type="GO" id="GO:0016705">
    <property type="term" value="F:oxidoreductase activity, acting on paired donors, with incorporation or reduction of molecular oxygen"/>
    <property type="evidence" value="ECO:0007669"/>
    <property type="project" value="InterPro"/>
</dbReference>
<dbReference type="InterPro" id="IPR001128">
    <property type="entry name" value="Cyt_P450"/>
</dbReference>
<reference evidence="2" key="1">
    <citation type="journal article" date="2020" name="Stud. Mycol.">
        <title>101 Dothideomycetes genomes: a test case for predicting lifestyles and emergence of pathogens.</title>
        <authorList>
            <person name="Haridas S."/>
            <person name="Albert R."/>
            <person name="Binder M."/>
            <person name="Bloem J."/>
            <person name="Labutti K."/>
            <person name="Salamov A."/>
            <person name="Andreopoulos B."/>
            <person name="Baker S."/>
            <person name="Barry K."/>
            <person name="Bills G."/>
            <person name="Bluhm B."/>
            <person name="Cannon C."/>
            <person name="Castanera R."/>
            <person name="Culley D."/>
            <person name="Daum C."/>
            <person name="Ezra D."/>
            <person name="Gonzalez J."/>
            <person name="Henrissat B."/>
            <person name="Kuo A."/>
            <person name="Liang C."/>
            <person name="Lipzen A."/>
            <person name="Lutzoni F."/>
            <person name="Magnuson J."/>
            <person name="Mondo S."/>
            <person name="Nolan M."/>
            <person name="Ohm R."/>
            <person name="Pangilinan J."/>
            <person name="Park H.-J."/>
            <person name="Ramirez L."/>
            <person name="Alfaro M."/>
            <person name="Sun H."/>
            <person name="Tritt A."/>
            <person name="Yoshinaga Y."/>
            <person name="Zwiers L.-H."/>
            <person name="Turgeon B."/>
            <person name="Goodwin S."/>
            <person name="Spatafora J."/>
            <person name="Crous P."/>
            <person name="Grigoriev I."/>
        </authorList>
    </citation>
    <scope>NUCLEOTIDE SEQUENCE</scope>
    <source>
        <strain evidence="2">CBS 123094</strain>
    </source>
</reference>
<dbReference type="InterPro" id="IPR002401">
    <property type="entry name" value="Cyt_P450_E_grp-I"/>
</dbReference>
<dbReference type="PANTHER" id="PTHR24305:SF222">
    <property type="entry name" value="CYTOCHROME P450 MONOOXYGENASE STCS"/>
    <property type="match status" value="1"/>
</dbReference>
<dbReference type="Gene3D" id="1.10.630.10">
    <property type="entry name" value="Cytochrome P450"/>
    <property type="match status" value="1"/>
</dbReference>
<keyword evidence="3" id="KW-1185">Reference proteome</keyword>
<gene>
    <name evidence="2" type="ORF">P154DRAFT_527646</name>
</gene>
<dbReference type="Pfam" id="PF00067">
    <property type="entry name" value="p450"/>
    <property type="match status" value="1"/>
</dbReference>
<dbReference type="PRINTS" id="PR00463">
    <property type="entry name" value="EP450I"/>
</dbReference>
<dbReference type="InterPro" id="IPR050121">
    <property type="entry name" value="Cytochrome_P450_monoxygenase"/>
</dbReference>
<dbReference type="OrthoDB" id="10029320at2759"/>
<protein>
    <submittedName>
        <fullName evidence="2">Cytochrome P450</fullName>
    </submittedName>
</protein>
<dbReference type="GO" id="GO:0004497">
    <property type="term" value="F:monooxygenase activity"/>
    <property type="evidence" value="ECO:0007669"/>
    <property type="project" value="InterPro"/>
</dbReference>
<evidence type="ECO:0000256" key="1">
    <source>
        <dbReference type="PIRSR" id="PIRSR602401-1"/>
    </source>
</evidence>
<sequence length="503" mass="57003">MPKFHPVFGHFIALKECIQAVPRNTTMHVVVRRMAEQFKGVFYLNLWPFNPTMMVVTNPFMASQVEAAFLDKPAGMCGTLEIINGGPSLMTMHGSTWKKWRGLFNPGFASGYMTGLAPAIADEVAVFCKLLRQRASQAKVFQLEESTLRLTFDVIGRVTFDARLHYQTQGSALADCLRRQVYWTPFGTTFNPFRRYLSLRPLVQKYNSYRMNRYLDVEIDKRFEELAISRASASKTSPSGSRSIISLAMDKFLEDTKDAGDLSKQTFKELAKPQLRMFLYAGHDTTSSTLLYCFLLLSRHPEVLSRVRAEHDEIFGSDFSIDHVSDVIESDPALLNQTPFTLAVIKEVLRIFPPAASLRQGRPDLTLVDEEGNRYPTEGCQIWTLSLAMHHDPKVFIRPEEFIPERWLVGPNDPLYPRKGSWRAFEWGQRSCIGQTLAQLELKVALVMTARMFNITPAYEDWDAVHPRKGIKTVDGNRVYQAEMGGGGAHPVDGFPVTVTIRD</sequence>
<evidence type="ECO:0000313" key="2">
    <source>
        <dbReference type="EMBL" id="KAF1993622.1"/>
    </source>
</evidence>
<dbReference type="GO" id="GO:0020037">
    <property type="term" value="F:heme binding"/>
    <property type="evidence" value="ECO:0007669"/>
    <property type="project" value="InterPro"/>
</dbReference>
<keyword evidence="1" id="KW-0349">Heme</keyword>
<evidence type="ECO:0000313" key="3">
    <source>
        <dbReference type="Proteomes" id="UP000799779"/>
    </source>
</evidence>
<feature type="binding site" description="axial binding residue" evidence="1">
    <location>
        <position position="432"/>
    </location>
    <ligand>
        <name>heme</name>
        <dbReference type="ChEBI" id="CHEBI:30413"/>
    </ligand>
    <ligandPart>
        <name>Fe</name>
        <dbReference type="ChEBI" id="CHEBI:18248"/>
    </ligandPart>
</feature>
<name>A0A6A5VV18_9PLEO</name>
<accession>A0A6A5VV18</accession>
<dbReference type="PANTHER" id="PTHR24305">
    <property type="entry name" value="CYTOCHROME P450"/>
    <property type="match status" value="1"/>
</dbReference>
<dbReference type="AlphaFoldDB" id="A0A6A5VV18"/>
<dbReference type="PRINTS" id="PR00385">
    <property type="entry name" value="P450"/>
</dbReference>
<dbReference type="CDD" id="cd11051">
    <property type="entry name" value="CYP59-like"/>
    <property type="match status" value="1"/>
</dbReference>
<dbReference type="InterPro" id="IPR036396">
    <property type="entry name" value="Cyt_P450_sf"/>
</dbReference>
<organism evidence="2 3">
    <name type="scientific">Amniculicola lignicola CBS 123094</name>
    <dbReference type="NCBI Taxonomy" id="1392246"/>
    <lineage>
        <taxon>Eukaryota</taxon>
        <taxon>Fungi</taxon>
        <taxon>Dikarya</taxon>
        <taxon>Ascomycota</taxon>
        <taxon>Pezizomycotina</taxon>
        <taxon>Dothideomycetes</taxon>
        <taxon>Pleosporomycetidae</taxon>
        <taxon>Pleosporales</taxon>
        <taxon>Amniculicolaceae</taxon>
        <taxon>Amniculicola</taxon>
    </lineage>
</organism>
<dbReference type="SUPFAM" id="SSF48264">
    <property type="entry name" value="Cytochrome P450"/>
    <property type="match status" value="1"/>
</dbReference>
<keyword evidence="1" id="KW-0479">Metal-binding</keyword>
<dbReference type="GO" id="GO:0005506">
    <property type="term" value="F:iron ion binding"/>
    <property type="evidence" value="ECO:0007669"/>
    <property type="project" value="InterPro"/>
</dbReference>
<keyword evidence="1" id="KW-0408">Iron</keyword>
<dbReference type="Proteomes" id="UP000799779">
    <property type="component" value="Unassembled WGS sequence"/>
</dbReference>